<sequence>MYDSDTRADALSLLAQGHSLNSISVRTGISRATVRSWRDTGPTLPSRSTADCPRCCRTPRGPEDPAAYSYLLGLYLGDGCLTTGRRGVHLLRIACADAWPGLIRACGDAVRAVRPDNRVWFSQRQGCVAVSSTSKHWVCLFPQHGPGRKHDRHIFLQPWQREIVDAHPWEFVRGLIHSDGSRIINWTEKLIAGKCKRYEYARYFFTNRSDDIRKLYTDTLDRLGVEWTMVRRQGDPLNISVARKASVALMDKHVGPKY</sequence>
<dbReference type="OrthoDB" id="3366805at2"/>
<accession>A0A1V4A482</accession>
<reference evidence="1 2" key="1">
    <citation type="submission" date="2017-02" db="EMBL/GenBank/DDBJ databases">
        <title>Draft Genome Sequence of Streptomyces tsukubaensis F601, a Producer of the immunosuppressant tacrolimus FK506.</title>
        <authorList>
            <person name="Zong G."/>
            <person name="Zhong C."/>
            <person name="Fu J."/>
            <person name="Qin R."/>
            <person name="Cao G."/>
        </authorList>
    </citation>
    <scope>NUCLEOTIDE SEQUENCE [LARGE SCALE GENOMIC DNA]</scope>
    <source>
        <strain evidence="1 2">F601</strain>
    </source>
</reference>
<organism evidence="1 2">
    <name type="scientific">Streptomyces tsukubensis</name>
    <dbReference type="NCBI Taxonomy" id="83656"/>
    <lineage>
        <taxon>Bacteria</taxon>
        <taxon>Bacillati</taxon>
        <taxon>Actinomycetota</taxon>
        <taxon>Actinomycetes</taxon>
        <taxon>Kitasatosporales</taxon>
        <taxon>Streptomycetaceae</taxon>
        <taxon>Streptomyces</taxon>
    </lineage>
</organism>
<name>A0A1V4A482_9ACTN</name>
<dbReference type="Gene3D" id="3.10.28.10">
    <property type="entry name" value="Homing endonucleases"/>
    <property type="match status" value="1"/>
</dbReference>
<gene>
    <name evidence="1" type="ORF">B1H18_24420</name>
</gene>
<dbReference type="Pfam" id="PF13384">
    <property type="entry name" value="HTH_23"/>
    <property type="match status" value="1"/>
</dbReference>
<dbReference type="STRING" id="83656.B1H18_24420"/>
<dbReference type="RefSeq" id="WP_077971228.1">
    <property type="nucleotide sequence ID" value="NZ_CP045178.1"/>
</dbReference>
<evidence type="ECO:0000313" key="1">
    <source>
        <dbReference type="EMBL" id="OON74659.1"/>
    </source>
</evidence>
<keyword evidence="2" id="KW-1185">Reference proteome</keyword>
<comment type="caution">
    <text evidence="1">The sequence shown here is derived from an EMBL/GenBank/DDBJ whole genome shotgun (WGS) entry which is preliminary data.</text>
</comment>
<dbReference type="InterPro" id="IPR027434">
    <property type="entry name" value="Homing_endonucl"/>
</dbReference>
<proteinExistence type="predicted"/>
<dbReference type="Proteomes" id="UP000190539">
    <property type="component" value="Unassembled WGS sequence"/>
</dbReference>
<protein>
    <submittedName>
        <fullName evidence="1">Transcriptional regulator</fullName>
    </submittedName>
</protein>
<evidence type="ECO:0000313" key="2">
    <source>
        <dbReference type="Proteomes" id="UP000190539"/>
    </source>
</evidence>
<dbReference type="AlphaFoldDB" id="A0A1V4A482"/>
<dbReference type="EMBL" id="MVFC01000026">
    <property type="protein sequence ID" value="OON74659.1"/>
    <property type="molecule type" value="Genomic_DNA"/>
</dbReference>